<feature type="chain" id="PRO_5029544237" evidence="1">
    <location>
        <begin position="22"/>
        <end position="203"/>
    </location>
</feature>
<sequence length="203" mass="23092">MLASACSVSIVLSALVPVTGALLTAPQPKVLYPHYGGCLKDYAHPDVYPFLIVSMDKYMVRYFSWRGNRSETFDFWSRDGTSRSYGNEEITVFKPVFDSNSEVVDRTFGRIVGLPEDIQKYFAKVNPFAHLVEDITSKFGRPLKKGQCDDLFAFIEDHPPEGYTAGSGWIREFFYANVDKFLEEASRLRSEVHKDYGNPAYLK</sequence>
<dbReference type="Proteomes" id="UP000570595">
    <property type="component" value="Unassembled WGS sequence"/>
</dbReference>
<dbReference type="OrthoDB" id="10336002at2759"/>
<comment type="caution">
    <text evidence="2">The sequence shown here is derived from an EMBL/GenBank/DDBJ whole genome shotgun (WGS) entry which is preliminary data.</text>
</comment>
<evidence type="ECO:0000313" key="2">
    <source>
        <dbReference type="EMBL" id="KAF4659742.1"/>
    </source>
</evidence>
<proteinExistence type="predicted"/>
<dbReference type="AlphaFoldDB" id="A0A7J6LKC9"/>
<accession>A0A7J6LKC9</accession>
<gene>
    <name evidence="2" type="ORF">FOZ61_004510</name>
</gene>
<keyword evidence="1" id="KW-0732">Signal</keyword>
<name>A0A7J6LKC9_PEROL</name>
<protein>
    <submittedName>
        <fullName evidence="2">Uncharacterized protein</fullName>
    </submittedName>
</protein>
<reference evidence="2 3" key="1">
    <citation type="submission" date="2020-04" db="EMBL/GenBank/DDBJ databases">
        <title>Perkinsus olseni comparative genomics.</title>
        <authorList>
            <person name="Bogema D.R."/>
        </authorList>
    </citation>
    <scope>NUCLEOTIDE SEQUENCE [LARGE SCALE GENOMIC DNA]</scope>
    <source>
        <strain evidence="2">ATCC PRA-179</strain>
    </source>
</reference>
<evidence type="ECO:0000313" key="3">
    <source>
        <dbReference type="Proteomes" id="UP000570595"/>
    </source>
</evidence>
<evidence type="ECO:0000256" key="1">
    <source>
        <dbReference type="SAM" id="SignalP"/>
    </source>
</evidence>
<feature type="signal peptide" evidence="1">
    <location>
        <begin position="1"/>
        <end position="21"/>
    </location>
</feature>
<dbReference type="EMBL" id="JABAHT010000257">
    <property type="protein sequence ID" value="KAF4659742.1"/>
    <property type="molecule type" value="Genomic_DNA"/>
</dbReference>
<organism evidence="2 3">
    <name type="scientific">Perkinsus olseni</name>
    <name type="common">Perkinsus atlanticus</name>
    <dbReference type="NCBI Taxonomy" id="32597"/>
    <lineage>
        <taxon>Eukaryota</taxon>
        <taxon>Sar</taxon>
        <taxon>Alveolata</taxon>
        <taxon>Perkinsozoa</taxon>
        <taxon>Perkinsea</taxon>
        <taxon>Perkinsida</taxon>
        <taxon>Perkinsidae</taxon>
        <taxon>Perkinsus</taxon>
    </lineage>
</organism>